<name>A0A399D3U1_9BACT</name>
<proteinExistence type="predicted"/>
<comment type="caution">
    <text evidence="1">The sequence shown here is derived from an EMBL/GenBank/DDBJ whole genome shotgun (WGS) entry which is preliminary data.</text>
</comment>
<keyword evidence="2" id="KW-1185">Reference proteome</keyword>
<dbReference type="Pfam" id="PF11751">
    <property type="entry name" value="PorP_SprF"/>
    <property type="match status" value="1"/>
</dbReference>
<gene>
    <name evidence="1" type="ORF">D1164_06260</name>
</gene>
<dbReference type="InterPro" id="IPR019861">
    <property type="entry name" value="PorP/SprF_Bacteroidetes"/>
</dbReference>
<accession>A0A399D3U1</accession>
<dbReference type="OrthoDB" id="1117979at2"/>
<protein>
    <submittedName>
        <fullName evidence="1">Type IX secretion system membrane protein PorP/SprF</fullName>
    </submittedName>
</protein>
<dbReference type="EMBL" id="QWET01000004">
    <property type="protein sequence ID" value="RIH65868.1"/>
    <property type="molecule type" value="Genomic_DNA"/>
</dbReference>
<sequence length="334" mass="38105">MDRERDSILKKRLQIGWLVVFFLICHFGEAQTGHEFLPFSNKLLLNPSYAGFDKNTSVWSGLQLSRLPENRLNHVFSLTYDKWSDKLKAGTAFYFYQGLAGDVNTNTIGAGFSFSKPVKSFGEGQFIPSVNLNVYTAAKQWFVHFVDGMLDKEIEPPSPPGEEFLRYNLFRPRLGILWSSPDLETGISASYTLRQKLAFEEELPEETPLHLLFHLAPKMRGKRNGLTSKPYKIAPELIILYSEGLFLSRAGFQAEHTDRVFGLFVQNNYSDNVHGMAGMWGWRFDHFRINIAAGSAYSIPFQKMAFWGEVSLGLIVPYIDFNKKSPWASPKKLH</sequence>
<organism evidence="1 2">
    <name type="scientific">Mariniphaga sediminis</name>
    <dbReference type="NCBI Taxonomy" id="1628158"/>
    <lineage>
        <taxon>Bacteria</taxon>
        <taxon>Pseudomonadati</taxon>
        <taxon>Bacteroidota</taxon>
        <taxon>Bacteroidia</taxon>
        <taxon>Marinilabiliales</taxon>
        <taxon>Prolixibacteraceae</taxon>
        <taxon>Mariniphaga</taxon>
    </lineage>
</organism>
<dbReference type="AlphaFoldDB" id="A0A399D3U1"/>
<evidence type="ECO:0000313" key="1">
    <source>
        <dbReference type="EMBL" id="RIH65868.1"/>
    </source>
</evidence>
<reference evidence="1 2" key="1">
    <citation type="journal article" date="2015" name="Int. J. Syst. Evol. Microbiol.">
        <title>Mariniphaga sediminis sp. nov., isolated from coastal sediment.</title>
        <authorList>
            <person name="Wang F.Q."/>
            <person name="Shen Q.Y."/>
            <person name="Chen G.J."/>
            <person name="Du Z.J."/>
        </authorList>
    </citation>
    <scope>NUCLEOTIDE SEQUENCE [LARGE SCALE GENOMIC DNA]</scope>
    <source>
        <strain evidence="1 2">SY21</strain>
    </source>
</reference>
<dbReference type="Proteomes" id="UP000266441">
    <property type="component" value="Unassembled WGS sequence"/>
</dbReference>
<evidence type="ECO:0000313" key="2">
    <source>
        <dbReference type="Proteomes" id="UP000266441"/>
    </source>
</evidence>